<gene>
    <name evidence="3" type="ORF">AM2010_2628</name>
</gene>
<keyword evidence="4" id="KW-1185">Reference proteome</keyword>
<accession>A0A0G3XE99</accession>
<dbReference type="GO" id="GO:0016787">
    <property type="term" value="F:hydrolase activity"/>
    <property type="evidence" value="ECO:0007669"/>
    <property type="project" value="UniProtKB-KW"/>
</dbReference>
<dbReference type="Pfam" id="PF20434">
    <property type="entry name" value="BD-FAE"/>
    <property type="match status" value="1"/>
</dbReference>
<name>A0A0G3XE99_9SPHN</name>
<proteinExistence type="predicted"/>
<dbReference type="InterPro" id="IPR029058">
    <property type="entry name" value="AB_hydrolase_fold"/>
</dbReference>
<dbReference type="EMBL" id="CP011805">
    <property type="protein sequence ID" value="AKM08683.1"/>
    <property type="molecule type" value="Genomic_DNA"/>
</dbReference>
<dbReference type="PANTHER" id="PTHR48081">
    <property type="entry name" value="AB HYDROLASE SUPERFAMILY PROTEIN C4A8.06C"/>
    <property type="match status" value="1"/>
</dbReference>
<evidence type="ECO:0000259" key="2">
    <source>
        <dbReference type="Pfam" id="PF20434"/>
    </source>
</evidence>
<feature type="domain" description="BD-FAE-like" evidence="2">
    <location>
        <begin position="74"/>
        <end position="275"/>
    </location>
</feature>
<evidence type="ECO:0000313" key="3">
    <source>
        <dbReference type="EMBL" id="AKM08683.1"/>
    </source>
</evidence>
<keyword evidence="1" id="KW-0378">Hydrolase</keyword>
<dbReference type="Gene3D" id="3.40.50.1820">
    <property type="entry name" value="alpha/beta hydrolase"/>
    <property type="match status" value="1"/>
</dbReference>
<dbReference type="SUPFAM" id="SSF53474">
    <property type="entry name" value="alpha/beta-Hydrolases"/>
    <property type="match status" value="1"/>
</dbReference>
<dbReference type="STRING" id="543877.AM2010_2628"/>
<dbReference type="AlphaFoldDB" id="A0A0G3XE99"/>
<evidence type="ECO:0000313" key="4">
    <source>
        <dbReference type="Proteomes" id="UP000037643"/>
    </source>
</evidence>
<dbReference type="PATRIC" id="fig|543877.4.peg.2666"/>
<dbReference type="InterPro" id="IPR050300">
    <property type="entry name" value="GDXG_lipolytic_enzyme"/>
</dbReference>
<dbReference type="KEGG" id="amx:AM2010_2628"/>
<dbReference type="Proteomes" id="UP000037643">
    <property type="component" value="Chromosome"/>
</dbReference>
<dbReference type="InterPro" id="IPR049492">
    <property type="entry name" value="BD-FAE-like_dom"/>
</dbReference>
<organism evidence="3 4">
    <name type="scientific">Pelagerythrobacter marensis</name>
    <dbReference type="NCBI Taxonomy" id="543877"/>
    <lineage>
        <taxon>Bacteria</taxon>
        <taxon>Pseudomonadati</taxon>
        <taxon>Pseudomonadota</taxon>
        <taxon>Alphaproteobacteria</taxon>
        <taxon>Sphingomonadales</taxon>
        <taxon>Erythrobacteraceae</taxon>
        <taxon>Pelagerythrobacter</taxon>
    </lineage>
</organism>
<protein>
    <submittedName>
        <fullName evidence="3">Carboxylesterase type B</fullName>
    </submittedName>
</protein>
<evidence type="ECO:0000256" key="1">
    <source>
        <dbReference type="ARBA" id="ARBA00022801"/>
    </source>
</evidence>
<reference evidence="3 4" key="1">
    <citation type="submission" date="2015-06" db="EMBL/GenBank/DDBJ databases">
        <authorList>
            <person name="Kim K.M."/>
        </authorList>
    </citation>
    <scope>NUCLEOTIDE SEQUENCE [LARGE SCALE GENOMIC DNA]</scope>
    <source>
        <strain evidence="3 4">KCTC 22370</strain>
    </source>
</reference>
<sequence length="318" mass="34192">MIRRRTMMSNSVPLAKDRASRALPSLMGPVALAATLAFATAPERTLAETRQSTEPSQIYEDVVYRSADGVDLHLNVYLAPRSSEQPAPVVVYFHGGGWARGQRPESWGGFRTFLSAGFSVVTVQYRLSGQAPAPAAVQDARCAIHWIGQQAEEYAFDPERIVAYGTSAGGHLALMAGYLSDDDGVDVEECRGAPEIAAVLDFYGPTELTRIKRGNAGRHPSVVRWVGDYPGAEAMDAAMSPARYVGGDTPPTFVVHGDQDEVVPLSQSSLLVKQLQQAGVAVELFTVPGGGHGKFDAATKSEIFARALRFVRSRGIIE</sequence>